<evidence type="ECO:0000259" key="14">
    <source>
        <dbReference type="PROSITE" id="PS50052"/>
    </source>
</evidence>
<reference evidence="15" key="1">
    <citation type="submission" date="2020-08" db="EMBL/GenBank/DDBJ databases">
        <title>Genome public.</title>
        <authorList>
            <person name="Liu C."/>
            <person name="Sun Q."/>
        </authorList>
    </citation>
    <scope>NUCLEOTIDE SEQUENCE</scope>
    <source>
        <strain evidence="15">BX8</strain>
    </source>
</reference>
<keyword evidence="7 13" id="KW-0808">Transferase</keyword>
<organism evidence="15 16">
    <name type="scientific">Anaerofilum hominis</name>
    <dbReference type="NCBI Taxonomy" id="2763016"/>
    <lineage>
        <taxon>Bacteria</taxon>
        <taxon>Bacillati</taxon>
        <taxon>Bacillota</taxon>
        <taxon>Clostridia</taxon>
        <taxon>Eubacteriales</taxon>
        <taxon>Oscillospiraceae</taxon>
        <taxon>Anaerofilum</taxon>
    </lineage>
</organism>
<dbReference type="GO" id="GO:0004385">
    <property type="term" value="F:GMP kinase activity"/>
    <property type="evidence" value="ECO:0007669"/>
    <property type="project" value="UniProtKB-UniRule"/>
</dbReference>
<dbReference type="PANTHER" id="PTHR23117">
    <property type="entry name" value="GUANYLATE KINASE-RELATED"/>
    <property type="match status" value="1"/>
</dbReference>
<proteinExistence type="inferred from homology"/>
<evidence type="ECO:0000256" key="7">
    <source>
        <dbReference type="ARBA" id="ARBA00022679"/>
    </source>
</evidence>
<comment type="catalytic activity">
    <reaction evidence="12 13">
        <text>GMP + ATP = GDP + ADP</text>
        <dbReference type="Rhea" id="RHEA:20780"/>
        <dbReference type="ChEBI" id="CHEBI:30616"/>
        <dbReference type="ChEBI" id="CHEBI:58115"/>
        <dbReference type="ChEBI" id="CHEBI:58189"/>
        <dbReference type="ChEBI" id="CHEBI:456216"/>
        <dbReference type="EC" id="2.7.4.8"/>
    </reaction>
</comment>
<dbReference type="HAMAP" id="MF_00328">
    <property type="entry name" value="Guanylate_kinase"/>
    <property type="match status" value="1"/>
</dbReference>
<dbReference type="InterPro" id="IPR020590">
    <property type="entry name" value="Guanylate_kinase_CS"/>
</dbReference>
<comment type="similarity">
    <text evidence="3 13">Belongs to the guanylate kinase family.</text>
</comment>
<comment type="caution">
    <text evidence="15">The sequence shown here is derived from an EMBL/GenBank/DDBJ whole genome shotgun (WGS) entry which is preliminary data.</text>
</comment>
<dbReference type="PROSITE" id="PS50052">
    <property type="entry name" value="GUANYLATE_KINASE_2"/>
    <property type="match status" value="1"/>
</dbReference>
<dbReference type="InterPro" id="IPR027417">
    <property type="entry name" value="P-loop_NTPase"/>
</dbReference>
<dbReference type="PROSITE" id="PS00856">
    <property type="entry name" value="GUANYLATE_KINASE_1"/>
    <property type="match status" value="1"/>
</dbReference>
<dbReference type="InterPro" id="IPR008145">
    <property type="entry name" value="GK/Ca_channel_bsu"/>
</dbReference>
<evidence type="ECO:0000313" key="16">
    <source>
        <dbReference type="Proteomes" id="UP000659630"/>
    </source>
</evidence>
<evidence type="ECO:0000256" key="11">
    <source>
        <dbReference type="ARBA" id="ARBA00030128"/>
    </source>
</evidence>
<evidence type="ECO:0000256" key="13">
    <source>
        <dbReference type="HAMAP-Rule" id="MF_00328"/>
    </source>
</evidence>
<name>A0A923IBZ1_9FIRM</name>
<dbReference type="EMBL" id="JACONZ010000004">
    <property type="protein sequence ID" value="MBC5582208.1"/>
    <property type="molecule type" value="Genomic_DNA"/>
</dbReference>
<feature type="domain" description="Guanylate kinase-like" evidence="14">
    <location>
        <begin position="5"/>
        <end position="183"/>
    </location>
</feature>
<dbReference type="GO" id="GO:0005524">
    <property type="term" value="F:ATP binding"/>
    <property type="evidence" value="ECO:0007669"/>
    <property type="project" value="UniProtKB-UniRule"/>
</dbReference>
<comment type="subcellular location">
    <subcellularLocation>
        <location evidence="2 13">Cytoplasm</location>
    </subcellularLocation>
</comment>
<dbReference type="SUPFAM" id="SSF52540">
    <property type="entry name" value="P-loop containing nucleoside triphosphate hydrolases"/>
    <property type="match status" value="1"/>
</dbReference>
<dbReference type="EC" id="2.7.4.8" evidence="4 13"/>
<dbReference type="FunFam" id="3.30.63.10:FF:000005">
    <property type="entry name" value="Guanylate kinase"/>
    <property type="match status" value="1"/>
</dbReference>
<comment type="function">
    <text evidence="1 13">Essential for recycling GMP and indirectly, cGMP.</text>
</comment>
<gene>
    <name evidence="13 15" type="primary">gmk</name>
    <name evidence="15" type="ORF">H8S23_11885</name>
</gene>
<dbReference type="RefSeq" id="WP_186888552.1">
    <property type="nucleotide sequence ID" value="NZ_JACONZ010000004.1"/>
</dbReference>
<evidence type="ECO:0000256" key="5">
    <source>
        <dbReference type="ARBA" id="ARBA00016296"/>
    </source>
</evidence>
<keyword evidence="6 13" id="KW-0963">Cytoplasm</keyword>
<evidence type="ECO:0000256" key="8">
    <source>
        <dbReference type="ARBA" id="ARBA00022741"/>
    </source>
</evidence>
<evidence type="ECO:0000256" key="12">
    <source>
        <dbReference type="ARBA" id="ARBA00048594"/>
    </source>
</evidence>
<protein>
    <recommendedName>
        <fullName evidence="5 13">Guanylate kinase</fullName>
        <ecNumber evidence="4 13">2.7.4.8</ecNumber>
    </recommendedName>
    <alternativeName>
        <fullName evidence="11 13">GMP kinase</fullName>
    </alternativeName>
</protein>
<keyword evidence="10 13" id="KW-0067">ATP-binding</keyword>
<dbReference type="Gene3D" id="3.30.63.10">
    <property type="entry name" value="Guanylate Kinase phosphate binding domain"/>
    <property type="match status" value="1"/>
</dbReference>
<dbReference type="AlphaFoldDB" id="A0A923IBZ1"/>
<dbReference type="Proteomes" id="UP000659630">
    <property type="component" value="Unassembled WGS sequence"/>
</dbReference>
<dbReference type="InterPro" id="IPR017665">
    <property type="entry name" value="Guanylate_kinase"/>
</dbReference>
<evidence type="ECO:0000313" key="15">
    <source>
        <dbReference type="EMBL" id="MBC5582208.1"/>
    </source>
</evidence>
<feature type="binding site" evidence="13">
    <location>
        <begin position="12"/>
        <end position="19"/>
    </location>
    <ligand>
        <name>ATP</name>
        <dbReference type="ChEBI" id="CHEBI:30616"/>
    </ligand>
</feature>
<dbReference type="GO" id="GO:0005829">
    <property type="term" value="C:cytosol"/>
    <property type="evidence" value="ECO:0007669"/>
    <property type="project" value="TreeGrafter"/>
</dbReference>
<evidence type="ECO:0000256" key="2">
    <source>
        <dbReference type="ARBA" id="ARBA00004496"/>
    </source>
</evidence>
<evidence type="ECO:0000256" key="3">
    <source>
        <dbReference type="ARBA" id="ARBA00005790"/>
    </source>
</evidence>
<keyword evidence="16" id="KW-1185">Reference proteome</keyword>
<evidence type="ECO:0000256" key="10">
    <source>
        <dbReference type="ARBA" id="ARBA00022840"/>
    </source>
</evidence>
<dbReference type="CDD" id="cd00071">
    <property type="entry name" value="GMPK"/>
    <property type="match status" value="1"/>
</dbReference>
<accession>A0A923IBZ1</accession>
<sequence length="188" mass="21554">MSNGQHLIVLSGPAGSGKDTVVRELIEKHPEIEVSVSVTTRDKRPGEREGVNYYYISTEEFERRIAAGEVLEYTHYCGNYYGTPKSEVDRRIASGIDVVLIIEVEGAANIKRLYPDAKLVFVRPPSFEELEKRLRGRRTESEEKIRERLARALEEMEYACDYDYVIINDKVEQCAEELYQIVRGAAQF</sequence>
<dbReference type="Gene3D" id="3.40.50.300">
    <property type="entry name" value="P-loop containing nucleotide triphosphate hydrolases"/>
    <property type="match status" value="1"/>
</dbReference>
<dbReference type="PANTHER" id="PTHR23117:SF13">
    <property type="entry name" value="GUANYLATE KINASE"/>
    <property type="match status" value="1"/>
</dbReference>
<dbReference type="SMART" id="SM00072">
    <property type="entry name" value="GuKc"/>
    <property type="match status" value="1"/>
</dbReference>
<keyword evidence="9 13" id="KW-0418">Kinase</keyword>
<dbReference type="Pfam" id="PF00625">
    <property type="entry name" value="Guanylate_kin"/>
    <property type="match status" value="1"/>
</dbReference>
<evidence type="ECO:0000256" key="9">
    <source>
        <dbReference type="ARBA" id="ARBA00022777"/>
    </source>
</evidence>
<keyword evidence="8 13" id="KW-0547">Nucleotide-binding</keyword>
<evidence type="ECO:0000256" key="4">
    <source>
        <dbReference type="ARBA" id="ARBA00012961"/>
    </source>
</evidence>
<evidence type="ECO:0000256" key="1">
    <source>
        <dbReference type="ARBA" id="ARBA00003531"/>
    </source>
</evidence>
<evidence type="ECO:0000256" key="6">
    <source>
        <dbReference type="ARBA" id="ARBA00022490"/>
    </source>
</evidence>
<dbReference type="NCBIfam" id="TIGR03263">
    <property type="entry name" value="guanyl_kin"/>
    <property type="match status" value="1"/>
</dbReference>
<dbReference type="InterPro" id="IPR008144">
    <property type="entry name" value="Guanylate_kin-like_dom"/>
</dbReference>